<dbReference type="PANTHER" id="PTHR11135:SF1">
    <property type="entry name" value="PROTEIN YHCC"/>
    <property type="match status" value="1"/>
</dbReference>
<keyword evidence="6" id="KW-0411">Iron-sulfur</keyword>
<evidence type="ECO:0000256" key="5">
    <source>
        <dbReference type="ARBA" id="ARBA00023004"/>
    </source>
</evidence>
<gene>
    <name evidence="8" type="ORF">IAC13_01465</name>
</gene>
<organism evidence="8 9">
    <name type="scientific">Candidatus Scybalomonas excrementavium</name>
    <dbReference type="NCBI Taxonomy" id="2840943"/>
    <lineage>
        <taxon>Bacteria</taxon>
        <taxon>Bacillati</taxon>
        <taxon>Bacillota</taxon>
        <taxon>Clostridia</taxon>
        <taxon>Lachnospirales</taxon>
        <taxon>Lachnospiraceae</taxon>
        <taxon>Lachnospiraceae incertae sedis</taxon>
        <taxon>Candidatus Scybalomonas</taxon>
    </lineage>
</organism>
<evidence type="ECO:0000313" key="8">
    <source>
        <dbReference type="EMBL" id="MBO8462581.1"/>
    </source>
</evidence>
<sequence>MQEQNYYRTYSNYLKEQYGEKVYKLPINMPVTCPNRKDGTGGCSFCSEVGTGFEAHSNQISITEQLTHTKEKIEKKYKAHKFIAYFQNYTNTFLPLEDFKQALEEAAAFPDLVEISISTRPDCIHDDYLEYLQELHTKTGIQITIELGLQTINYHTLRKINRGHGLAEYVDAVLRISRYPIHICTHMILNLPYDTTEDALESVRFLSALPIHIVKFHSLYIPKNTLLYREYKNGKITLCSKEEYLHRLTECIALLRSDIAIERLFSRVPEEYSEFSNWGTSWWKLKDEFLALMDEKQYTQGCQCTYLNGASLHKWRIHNGNSK</sequence>
<name>A0A9D9HZX8_9FIRM</name>
<evidence type="ECO:0000259" key="7">
    <source>
        <dbReference type="PROSITE" id="PS51918"/>
    </source>
</evidence>
<evidence type="ECO:0000256" key="6">
    <source>
        <dbReference type="ARBA" id="ARBA00023014"/>
    </source>
</evidence>
<dbReference type="SFLD" id="SFLDG01091">
    <property type="entry name" value="uncharacterized_CHP01210-like"/>
    <property type="match status" value="1"/>
</dbReference>
<dbReference type="NCBIfam" id="TIGR01212">
    <property type="entry name" value="TIGR01212 family radical SAM protein"/>
    <property type="match status" value="1"/>
</dbReference>
<accession>A0A9D9HZX8</accession>
<proteinExistence type="predicted"/>
<dbReference type="Pfam" id="PF16199">
    <property type="entry name" value="Radical_SAM_C"/>
    <property type="match status" value="1"/>
</dbReference>
<dbReference type="InterPro" id="IPR032432">
    <property type="entry name" value="Radical_SAM_C"/>
</dbReference>
<evidence type="ECO:0000256" key="3">
    <source>
        <dbReference type="ARBA" id="ARBA00022691"/>
    </source>
</evidence>
<keyword evidence="5" id="KW-0408">Iron</keyword>
<keyword evidence="4" id="KW-0479">Metal-binding</keyword>
<feature type="domain" description="Radical SAM core" evidence="7">
    <location>
        <begin position="17"/>
        <end position="262"/>
    </location>
</feature>
<dbReference type="Gene3D" id="3.80.30.20">
    <property type="entry name" value="tm_1862 like domain"/>
    <property type="match status" value="1"/>
</dbReference>
<evidence type="ECO:0000313" key="9">
    <source>
        <dbReference type="Proteomes" id="UP000823618"/>
    </source>
</evidence>
<dbReference type="Proteomes" id="UP000823618">
    <property type="component" value="Unassembled WGS sequence"/>
</dbReference>
<evidence type="ECO:0000256" key="4">
    <source>
        <dbReference type="ARBA" id="ARBA00022723"/>
    </source>
</evidence>
<dbReference type="SFLD" id="SFLDS00029">
    <property type="entry name" value="Radical_SAM"/>
    <property type="match status" value="1"/>
</dbReference>
<dbReference type="InterPro" id="IPR058240">
    <property type="entry name" value="rSAM_sf"/>
</dbReference>
<dbReference type="EMBL" id="JADIML010000042">
    <property type="protein sequence ID" value="MBO8462581.1"/>
    <property type="molecule type" value="Genomic_DNA"/>
</dbReference>
<dbReference type="GO" id="GO:0003824">
    <property type="term" value="F:catalytic activity"/>
    <property type="evidence" value="ECO:0007669"/>
    <property type="project" value="InterPro"/>
</dbReference>
<evidence type="ECO:0000256" key="1">
    <source>
        <dbReference type="ARBA" id="ARBA00001966"/>
    </source>
</evidence>
<dbReference type="SMART" id="SM00729">
    <property type="entry name" value="Elp3"/>
    <property type="match status" value="1"/>
</dbReference>
<dbReference type="InterPro" id="IPR005911">
    <property type="entry name" value="YhcC-like"/>
</dbReference>
<keyword evidence="2" id="KW-0004">4Fe-4S</keyword>
<dbReference type="SUPFAM" id="SSF102114">
    <property type="entry name" value="Radical SAM enzymes"/>
    <property type="match status" value="1"/>
</dbReference>
<dbReference type="InterPro" id="IPR023404">
    <property type="entry name" value="rSAM_horseshoe"/>
</dbReference>
<dbReference type="InterPro" id="IPR006638">
    <property type="entry name" value="Elp3/MiaA/NifB-like_rSAM"/>
</dbReference>
<dbReference type="GO" id="GO:0051539">
    <property type="term" value="F:4 iron, 4 sulfur cluster binding"/>
    <property type="evidence" value="ECO:0007669"/>
    <property type="project" value="UniProtKB-KW"/>
</dbReference>
<dbReference type="Pfam" id="PF04055">
    <property type="entry name" value="Radical_SAM"/>
    <property type="match status" value="1"/>
</dbReference>
<dbReference type="PANTHER" id="PTHR11135">
    <property type="entry name" value="HISTONE ACETYLTRANSFERASE-RELATED"/>
    <property type="match status" value="1"/>
</dbReference>
<dbReference type="InterPro" id="IPR039661">
    <property type="entry name" value="ELP3"/>
</dbReference>
<comment type="cofactor">
    <cofactor evidence="1">
        <name>[4Fe-4S] cluster</name>
        <dbReference type="ChEBI" id="CHEBI:49883"/>
    </cofactor>
</comment>
<comment type="caution">
    <text evidence="8">The sequence shown here is derived from an EMBL/GenBank/DDBJ whole genome shotgun (WGS) entry which is preliminary data.</text>
</comment>
<dbReference type="GO" id="GO:0046872">
    <property type="term" value="F:metal ion binding"/>
    <property type="evidence" value="ECO:0007669"/>
    <property type="project" value="UniProtKB-KW"/>
</dbReference>
<dbReference type="SFLD" id="SFLDG01086">
    <property type="entry name" value="elongater_protein-like"/>
    <property type="match status" value="1"/>
</dbReference>
<protein>
    <submittedName>
        <fullName evidence="8">TIGR01212 family radical SAM protein</fullName>
    </submittedName>
</protein>
<dbReference type="PROSITE" id="PS51918">
    <property type="entry name" value="RADICAL_SAM"/>
    <property type="match status" value="1"/>
</dbReference>
<dbReference type="AlphaFoldDB" id="A0A9D9HZX8"/>
<reference evidence="8" key="1">
    <citation type="submission" date="2020-10" db="EMBL/GenBank/DDBJ databases">
        <authorList>
            <person name="Gilroy R."/>
        </authorList>
    </citation>
    <scope>NUCLEOTIDE SEQUENCE</scope>
    <source>
        <strain evidence="8">E3-2379</strain>
    </source>
</reference>
<evidence type="ECO:0000256" key="2">
    <source>
        <dbReference type="ARBA" id="ARBA00022485"/>
    </source>
</evidence>
<keyword evidence="3" id="KW-0949">S-adenosyl-L-methionine</keyword>
<dbReference type="InterPro" id="IPR007197">
    <property type="entry name" value="rSAM"/>
</dbReference>
<reference evidence="8" key="2">
    <citation type="journal article" date="2021" name="PeerJ">
        <title>Extensive microbial diversity within the chicken gut microbiome revealed by metagenomics and culture.</title>
        <authorList>
            <person name="Gilroy R."/>
            <person name="Ravi A."/>
            <person name="Getino M."/>
            <person name="Pursley I."/>
            <person name="Horton D.L."/>
            <person name="Alikhan N.F."/>
            <person name="Baker D."/>
            <person name="Gharbi K."/>
            <person name="Hall N."/>
            <person name="Watson M."/>
            <person name="Adriaenssens E.M."/>
            <person name="Foster-Nyarko E."/>
            <person name="Jarju S."/>
            <person name="Secka A."/>
            <person name="Antonio M."/>
            <person name="Oren A."/>
            <person name="Chaudhuri R.R."/>
            <person name="La Ragione R."/>
            <person name="Hildebrand F."/>
            <person name="Pallen M.J."/>
        </authorList>
    </citation>
    <scope>NUCLEOTIDE SEQUENCE</scope>
    <source>
        <strain evidence="8">E3-2379</strain>
    </source>
</reference>